<sequence length="85" mass="10282">MPVPIGPSIPRRDRPELYERYARLMLILFKPWRSYKDLREPLQSWSDAFNIFLQTCSGPVIECMNNMQLLHECKDSRDDHFQQRR</sequence>
<name>A0AA38P5B4_9AGAR</name>
<reference evidence="1" key="1">
    <citation type="submission" date="2022-08" db="EMBL/GenBank/DDBJ databases">
        <authorList>
            <consortium name="DOE Joint Genome Institute"/>
            <person name="Min B."/>
            <person name="Riley R."/>
            <person name="Sierra-Patev S."/>
            <person name="Naranjo-Ortiz M."/>
            <person name="Looney B."/>
            <person name="Konkel Z."/>
            <person name="Slot J.C."/>
            <person name="Sakamoto Y."/>
            <person name="Steenwyk J.L."/>
            <person name="Rokas A."/>
            <person name="Carro J."/>
            <person name="Camarero S."/>
            <person name="Ferreira P."/>
            <person name="Molpeceres G."/>
            <person name="Ruiz-Duenas F.J."/>
            <person name="Serrano A."/>
            <person name="Henrissat B."/>
            <person name="Drula E."/>
            <person name="Hughes K.W."/>
            <person name="Mata J.L."/>
            <person name="Ishikawa N.K."/>
            <person name="Vargas-Isla R."/>
            <person name="Ushijima S."/>
            <person name="Smith C.A."/>
            <person name="Ahrendt S."/>
            <person name="Andreopoulos W."/>
            <person name="He G."/>
            <person name="Labutti K."/>
            <person name="Lipzen A."/>
            <person name="Ng V."/>
            <person name="Sandor L."/>
            <person name="Barry K."/>
            <person name="Martinez A.T."/>
            <person name="Xiao Y."/>
            <person name="Gibbons J.G."/>
            <person name="Terashima K."/>
            <person name="Hibbett D.S."/>
            <person name="Grigoriev I.V."/>
        </authorList>
    </citation>
    <scope>NUCLEOTIDE SEQUENCE</scope>
    <source>
        <strain evidence="1">TFB9207</strain>
    </source>
</reference>
<dbReference type="EMBL" id="MU806308">
    <property type="protein sequence ID" value="KAJ3836598.1"/>
    <property type="molecule type" value="Genomic_DNA"/>
</dbReference>
<gene>
    <name evidence="1" type="ORF">F5878DRAFT_504973</name>
</gene>
<dbReference type="Proteomes" id="UP001163846">
    <property type="component" value="Unassembled WGS sequence"/>
</dbReference>
<feature type="non-terminal residue" evidence="1">
    <location>
        <position position="85"/>
    </location>
</feature>
<evidence type="ECO:0000313" key="2">
    <source>
        <dbReference type="Proteomes" id="UP001163846"/>
    </source>
</evidence>
<keyword evidence="2" id="KW-1185">Reference proteome</keyword>
<comment type="caution">
    <text evidence="1">The sequence shown here is derived from an EMBL/GenBank/DDBJ whole genome shotgun (WGS) entry which is preliminary data.</text>
</comment>
<dbReference type="AlphaFoldDB" id="A0AA38P5B4"/>
<protein>
    <submittedName>
        <fullName evidence="1">Uncharacterized protein</fullName>
    </submittedName>
</protein>
<evidence type="ECO:0000313" key="1">
    <source>
        <dbReference type="EMBL" id="KAJ3836598.1"/>
    </source>
</evidence>
<organism evidence="1 2">
    <name type="scientific">Lentinula raphanica</name>
    <dbReference type="NCBI Taxonomy" id="153919"/>
    <lineage>
        <taxon>Eukaryota</taxon>
        <taxon>Fungi</taxon>
        <taxon>Dikarya</taxon>
        <taxon>Basidiomycota</taxon>
        <taxon>Agaricomycotina</taxon>
        <taxon>Agaricomycetes</taxon>
        <taxon>Agaricomycetidae</taxon>
        <taxon>Agaricales</taxon>
        <taxon>Marasmiineae</taxon>
        <taxon>Omphalotaceae</taxon>
        <taxon>Lentinula</taxon>
    </lineage>
</organism>
<accession>A0AA38P5B4</accession>
<proteinExistence type="predicted"/>